<evidence type="ECO:0000256" key="2">
    <source>
        <dbReference type="ARBA" id="ARBA00006275"/>
    </source>
</evidence>
<evidence type="ECO:0000259" key="7">
    <source>
        <dbReference type="Pfam" id="PF14322"/>
    </source>
</evidence>
<accession>A0ABY6IYQ0</accession>
<dbReference type="EMBL" id="CP107006">
    <property type="protein sequence ID" value="UYQ92511.1"/>
    <property type="molecule type" value="Genomic_DNA"/>
</dbReference>
<reference evidence="8" key="1">
    <citation type="submission" date="2022-10" db="EMBL/GenBank/DDBJ databases">
        <title>Chitinophaga sp. nov., isolated from soil.</title>
        <authorList>
            <person name="Jeon C.O."/>
        </authorList>
    </citation>
    <scope>NUCLEOTIDE SEQUENCE</scope>
    <source>
        <strain evidence="8">R8</strain>
    </source>
</reference>
<evidence type="ECO:0000256" key="1">
    <source>
        <dbReference type="ARBA" id="ARBA00004442"/>
    </source>
</evidence>
<evidence type="ECO:0000313" key="8">
    <source>
        <dbReference type="EMBL" id="UYQ92511.1"/>
    </source>
</evidence>
<protein>
    <submittedName>
        <fullName evidence="8">RagB/SusD family nutrient uptake outer membrane protein</fullName>
    </submittedName>
</protein>
<feature type="domain" description="SusD-like N-terminal" evidence="7">
    <location>
        <begin position="24"/>
        <end position="219"/>
    </location>
</feature>
<keyword evidence="9" id="KW-1185">Reference proteome</keyword>
<evidence type="ECO:0000256" key="5">
    <source>
        <dbReference type="ARBA" id="ARBA00023237"/>
    </source>
</evidence>
<comment type="similarity">
    <text evidence="2">Belongs to the SusD family.</text>
</comment>
<feature type="domain" description="RagB/SusD" evidence="6">
    <location>
        <begin position="374"/>
        <end position="466"/>
    </location>
</feature>
<dbReference type="Gene3D" id="1.25.40.390">
    <property type="match status" value="1"/>
</dbReference>
<comment type="subcellular location">
    <subcellularLocation>
        <location evidence="1">Cell outer membrane</location>
    </subcellularLocation>
</comment>
<keyword evidence="5" id="KW-0998">Cell outer membrane</keyword>
<dbReference type="InterPro" id="IPR012944">
    <property type="entry name" value="SusD_RagB_dom"/>
</dbReference>
<gene>
    <name evidence="8" type="ORF">MKQ68_20720</name>
</gene>
<dbReference type="Proteomes" id="UP001162741">
    <property type="component" value="Chromosome"/>
</dbReference>
<dbReference type="Pfam" id="PF07980">
    <property type="entry name" value="SusD_RagB"/>
    <property type="match status" value="1"/>
</dbReference>
<evidence type="ECO:0000256" key="4">
    <source>
        <dbReference type="ARBA" id="ARBA00023136"/>
    </source>
</evidence>
<dbReference type="InterPro" id="IPR033985">
    <property type="entry name" value="SusD-like_N"/>
</dbReference>
<dbReference type="Pfam" id="PF14322">
    <property type="entry name" value="SusD-like_3"/>
    <property type="match status" value="1"/>
</dbReference>
<dbReference type="PROSITE" id="PS51257">
    <property type="entry name" value="PROKAR_LIPOPROTEIN"/>
    <property type="match status" value="1"/>
</dbReference>
<dbReference type="SUPFAM" id="SSF48452">
    <property type="entry name" value="TPR-like"/>
    <property type="match status" value="1"/>
</dbReference>
<organism evidence="8 9">
    <name type="scientific">Chitinophaga horti</name>
    <dbReference type="NCBI Taxonomy" id="2920382"/>
    <lineage>
        <taxon>Bacteria</taxon>
        <taxon>Pseudomonadati</taxon>
        <taxon>Bacteroidota</taxon>
        <taxon>Chitinophagia</taxon>
        <taxon>Chitinophagales</taxon>
        <taxon>Chitinophagaceae</taxon>
        <taxon>Chitinophaga</taxon>
    </lineage>
</organism>
<name>A0ABY6IYQ0_9BACT</name>
<proteinExistence type="inferred from homology"/>
<evidence type="ECO:0000313" key="9">
    <source>
        <dbReference type="Proteomes" id="UP001162741"/>
    </source>
</evidence>
<dbReference type="InterPro" id="IPR011990">
    <property type="entry name" value="TPR-like_helical_dom_sf"/>
</dbReference>
<keyword evidence="3" id="KW-0732">Signal</keyword>
<dbReference type="RefSeq" id="WP_264280764.1">
    <property type="nucleotide sequence ID" value="NZ_CP107006.1"/>
</dbReference>
<evidence type="ECO:0000259" key="6">
    <source>
        <dbReference type="Pfam" id="PF07980"/>
    </source>
</evidence>
<keyword evidence="4" id="KW-0472">Membrane</keyword>
<evidence type="ECO:0000256" key="3">
    <source>
        <dbReference type="ARBA" id="ARBA00022729"/>
    </source>
</evidence>
<sequence>MRFSIKYTLLIVAGAVLTLSSCSKWLDVSPKTQVREDKQFSTRQGFIDALFGMYQLAAGDSLYGRNLTFGAIDVLAGRYENKASGLYWGYWARATYTNTVIGANLDAEFTVAGMWGGSYQLIAQANYILKNIEGKQSMLGGEAYNIIKGESLAFRGFQHFELLRMFAPAYLNGQNAATKAIPYMSAFTINPQEAESMDAVLGKAEQDLLAAHELLAVNTNIDQIADNQGSVSLDLFTMYRQNHLNYWAVKAALARLYLYKGDKINALKYAREVIQSNKFRFIASSELNADPAALASDLTFSREHIFSVYSSGLRRHAEDFFKPAPLARDDNRDLYSTLTKMNAAYESSLPGYGTDIRLPDARILWTAANASGFIYTKKYYNDNPDNVKQKLVPVMRLPEMYYIAAEASATADEGLVFLNQVRTARGLPALTSSGNLNAEIGKEYRKEFYGEGQYWFYLKRTNATTVPDGVAGTMTQAKYTFPMPLAQIEFGK</sequence>